<protein>
    <submittedName>
        <fullName evidence="1">FtsX-like permease family protein</fullName>
    </submittedName>
</protein>
<accession>A0ACC5QWU8</accession>
<organism evidence="1 2">
    <name type="scientific">Taklimakanibacter albus</name>
    <dbReference type="NCBI Taxonomy" id="2800327"/>
    <lineage>
        <taxon>Bacteria</taxon>
        <taxon>Pseudomonadati</taxon>
        <taxon>Pseudomonadota</taxon>
        <taxon>Alphaproteobacteria</taxon>
        <taxon>Hyphomicrobiales</taxon>
        <taxon>Aestuariivirgaceae</taxon>
        <taxon>Taklimakanibacter</taxon>
    </lineage>
</organism>
<dbReference type="Proteomes" id="UP000616151">
    <property type="component" value="Unassembled WGS sequence"/>
</dbReference>
<comment type="caution">
    <text evidence="1">The sequence shown here is derived from an EMBL/GenBank/DDBJ whole genome shotgun (WGS) entry which is preliminary data.</text>
</comment>
<evidence type="ECO:0000313" key="1">
    <source>
        <dbReference type="EMBL" id="MBK1864866.1"/>
    </source>
</evidence>
<keyword evidence="2" id="KW-1185">Reference proteome</keyword>
<proteinExistence type="predicted"/>
<dbReference type="EMBL" id="JAENHL010000003">
    <property type="protein sequence ID" value="MBK1864866.1"/>
    <property type="molecule type" value="Genomic_DNA"/>
</dbReference>
<sequence length="836" mass="88683">MMPKLWLIYAWRDLRSGLQGFWIFLICLALGTAAIAIVGSLGAAIDRGLVEQGQPLLGGDVEVALIHREVTPNEMAFLQSKGTVSKVGSLRAMARGNDRTALVEIKSIDGLYPLYGALALAPAGDIKTAVEGDGVAVDPILLERLGLKTGDRFKIGDKEFIIRAAISHEPDRISDGLALGPRVMMSEASLQATGLVQPGSLITWKYRVKMPEGTSLAQVREVVRQAQEDHRDAGWRVRNRGSAAPGADQYIERLSYFMTLVGLTALIIGGAGIANAASAFISRRTESIATLKCLGASQRLITGIYLTEILAVALLAIIIGLALGAVAPAIAKATIGDLIPLPLTARVEPRPLALAALFGFLVTIAFTMWPLARTRYVPASALFRHHVVASGGWPGWGALLTIVIALAALAGLVYASFSDARITSIYLGGLAGSFIVLLGLAAAIVRLTAKLPRPKSAIWRYALSNVHRPGSAAISVILALGLGLTLFVTLALTDRTISTELTSGIPDRAPSFFFLDVRNDEKQAFLDLVAKEPGVTKVETAPMLRGRITHVKGTSADKVQASPDTAWALRGDRGLTYASDLPQGSTLIAGDWWPADYKGPPLVSFVGEVADGLGLKIGDDITVNVLGRDITAKIASLRKVNWRSLDINFLMIFTPDTLSKAPHQNIVTIEMSGGDEGQLLNKVSGAFPTVTAIRVKDVVATVTDLLTQMLAAIRGANALTLVTGILVLAGALSAGLSGRLYDAVVLKTYGATRLELIQAFIIEYGILGLASAIFGVTVGAAGSWFLSFWILEMPWSFSWVTALSTALLAMVLAIAAGLAVTWRALTAKPAAILRDE</sequence>
<name>A0ACC5QWU8_9HYPH</name>
<reference evidence="1" key="1">
    <citation type="submission" date="2021-01" db="EMBL/GenBank/DDBJ databases">
        <authorList>
            <person name="Sun Q."/>
        </authorList>
    </citation>
    <scope>NUCLEOTIDE SEQUENCE</scope>
    <source>
        <strain evidence="1">YIM B02566</strain>
    </source>
</reference>
<gene>
    <name evidence="1" type="ORF">JHL16_00745</name>
</gene>
<evidence type="ECO:0000313" key="2">
    <source>
        <dbReference type="Proteomes" id="UP000616151"/>
    </source>
</evidence>